<proteinExistence type="predicted"/>
<evidence type="ECO:0000313" key="1">
    <source>
        <dbReference type="EMBL" id="CAB4580809.1"/>
    </source>
</evidence>
<name>A0A6J6EZR3_9ZZZZ</name>
<sequence length="121" mass="13577">MNSRSDWSTAVQSELELRMLEALRRAGIPTPTLQHVVRLGDGGAVRFDFAWPDLLLALEVDHAFWHSGSSESTKDKGRDRKLAGLGWLTLRVTDDDMRSDLTATVREIGTAIEERRARMGK</sequence>
<dbReference type="SUPFAM" id="SSF52980">
    <property type="entry name" value="Restriction endonuclease-like"/>
    <property type="match status" value="1"/>
</dbReference>
<dbReference type="Gene3D" id="3.40.960.10">
    <property type="entry name" value="VSR Endonuclease"/>
    <property type="match status" value="1"/>
</dbReference>
<protein>
    <submittedName>
        <fullName evidence="1">Unannotated protein</fullName>
    </submittedName>
</protein>
<reference evidence="1" key="1">
    <citation type="submission" date="2020-05" db="EMBL/GenBank/DDBJ databases">
        <authorList>
            <person name="Chiriac C."/>
            <person name="Salcher M."/>
            <person name="Ghai R."/>
            <person name="Kavagutti S V."/>
        </authorList>
    </citation>
    <scope>NUCLEOTIDE SEQUENCE</scope>
</reference>
<dbReference type="EMBL" id="CAEZTS010000082">
    <property type="protein sequence ID" value="CAB4580809.1"/>
    <property type="molecule type" value="Genomic_DNA"/>
</dbReference>
<gene>
    <name evidence="1" type="ORF">UFOPK1722_01021</name>
</gene>
<dbReference type="AlphaFoldDB" id="A0A6J6EZR3"/>
<organism evidence="1">
    <name type="scientific">freshwater metagenome</name>
    <dbReference type="NCBI Taxonomy" id="449393"/>
    <lineage>
        <taxon>unclassified sequences</taxon>
        <taxon>metagenomes</taxon>
        <taxon>ecological metagenomes</taxon>
    </lineage>
</organism>
<accession>A0A6J6EZR3</accession>
<dbReference type="InterPro" id="IPR011335">
    <property type="entry name" value="Restrct_endonuc-II-like"/>
</dbReference>